<feature type="domain" description="EF-hand" evidence="15">
    <location>
        <begin position="272"/>
        <end position="307"/>
    </location>
</feature>
<keyword evidence="12" id="KW-0175">Coiled coil</keyword>
<feature type="domain" description="EH" evidence="14">
    <location>
        <begin position="122"/>
        <end position="210"/>
    </location>
</feature>
<dbReference type="SMART" id="SM00027">
    <property type="entry name" value="EH"/>
    <property type="match status" value="3"/>
</dbReference>
<dbReference type="PROSITE" id="PS50330">
    <property type="entry name" value="UIM"/>
    <property type="match status" value="1"/>
</dbReference>
<keyword evidence="3" id="KW-0597">Phosphoprotein</keyword>
<keyword evidence="5" id="KW-0479">Metal-binding</keyword>
<evidence type="ECO:0000259" key="15">
    <source>
        <dbReference type="PROSITE" id="PS50222"/>
    </source>
</evidence>
<feature type="compositionally biased region" description="Basic and acidic residues" evidence="13">
    <location>
        <begin position="613"/>
        <end position="630"/>
    </location>
</feature>
<feature type="domain" description="EF-hand" evidence="15">
    <location>
        <begin position="154"/>
        <end position="189"/>
    </location>
</feature>
<comment type="subcellular location">
    <subcellularLocation>
        <location evidence="1">Cell membrane</location>
        <topology evidence="1">Peripheral membrane protein</topology>
    </subcellularLocation>
    <subcellularLocation>
        <location evidence="11">Membrane</location>
        <location evidence="11">Coated pit</location>
    </subcellularLocation>
</comment>
<name>A0A3B4ZZG9_9TELE</name>
<dbReference type="Gene3D" id="1.10.238.10">
    <property type="entry name" value="EF-hand"/>
    <property type="match status" value="3"/>
</dbReference>
<dbReference type="GO" id="GO:0030132">
    <property type="term" value="C:clathrin coat of coated pit"/>
    <property type="evidence" value="ECO:0007669"/>
    <property type="project" value="TreeGrafter"/>
</dbReference>
<proteinExistence type="predicted"/>
<dbReference type="CDD" id="cd00052">
    <property type="entry name" value="EH"/>
    <property type="match status" value="3"/>
</dbReference>
<dbReference type="PROSITE" id="PS00018">
    <property type="entry name" value="EF_HAND_1"/>
    <property type="match status" value="1"/>
</dbReference>
<dbReference type="SUPFAM" id="SSF47473">
    <property type="entry name" value="EF-hand"/>
    <property type="match status" value="3"/>
</dbReference>
<dbReference type="PROSITE" id="PS50222">
    <property type="entry name" value="EF_HAND_2"/>
    <property type="match status" value="2"/>
</dbReference>
<dbReference type="PANTHER" id="PTHR11216:SF69">
    <property type="entry name" value="EPIDERMAL GROWTH FACTOR RECEPTOR SUBSTRATE 15-LIKE 1"/>
    <property type="match status" value="1"/>
</dbReference>
<dbReference type="FunFam" id="1.10.238.10:FF:000026">
    <property type="entry name" value="Epidermal growth factor receptor pathway substrate 15-like 1"/>
    <property type="match status" value="1"/>
</dbReference>
<evidence type="ECO:0000256" key="9">
    <source>
        <dbReference type="ARBA" id="ARBA00023136"/>
    </source>
</evidence>
<feature type="compositionally biased region" description="Basic and acidic residues" evidence="13">
    <location>
        <begin position="654"/>
        <end position="663"/>
    </location>
</feature>
<evidence type="ECO:0000256" key="4">
    <source>
        <dbReference type="ARBA" id="ARBA00022583"/>
    </source>
</evidence>
<dbReference type="Gene3D" id="1.20.5.170">
    <property type="match status" value="1"/>
</dbReference>
<evidence type="ECO:0000256" key="6">
    <source>
        <dbReference type="ARBA" id="ARBA00022737"/>
    </source>
</evidence>
<evidence type="ECO:0000256" key="2">
    <source>
        <dbReference type="ARBA" id="ARBA00022475"/>
    </source>
</evidence>
<keyword evidence="7" id="KW-0106">Calcium</keyword>
<evidence type="ECO:0000256" key="10">
    <source>
        <dbReference type="ARBA" id="ARBA00023176"/>
    </source>
</evidence>
<dbReference type="Pfam" id="PF12763">
    <property type="entry name" value="EH"/>
    <property type="match status" value="3"/>
</dbReference>
<dbReference type="InterPro" id="IPR000261">
    <property type="entry name" value="EH_dom"/>
</dbReference>
<dbReference type="FunFam" id="1.10.238.10:FF:000074">
    <property type="entry name" value="epidermal growth factor receptor substrate 15 isoform X1"/>
    <property type="match status" value="1"/>
</dbReference>
<reference evidence="16" key="1">
    <citation type="submission" date="2023-09" db="UniProtKB">
        <authorList>
            <consortium name="Ensembl"/>
        </authorList>
    </citation>
    <scope>IDENTIFICATION</scope>
</reference>
<evidence type="ECO:0000256" key="1">
    <source>
        <dbReference type="ARBA" id="ARBA00004202"/>
    </source>
</evidence>
<evidence type="ECO:0000256" key="13">
    <source>
        <dbReference type="SAM" id="MobiDB-lite"/>
    </source>
</evidence>
<sequence>LWCNYTLSLPQLSSGNSVYENFYRQVDPGNTGRVGPTEAALFLKKSGLPDITLGKIWDLADPDGKGYLDKQGFYIALRLVACAQSGQEVSLSSLNLTVPPPKFVSMKSLLNLKSIHSLYPEEKNKFDGIFESLAPVNGLLSGEKVKPVLINSKLPLDVLGKVWDLSDIDKDGHLDKDEFAVAMHLVYRALEKEPVPALLPSALIPPSKRKKSLGSVTSSVPGLPASPPPPKDSLRSTPSHGSMNSLNSTGSLSPKHTLKSGQHLVNWVVPVSERGRYDDIFLKTDADLDGFVSGQEVKDIFMQSGLSQNVLAHIWALADTRQIGKLTREQFALAMHLIQQKVSKGIDPPQALSADMIPPSERGTPVPDSSSSVGSGEFTGIKELDDISQEIAQLQREKYTLEQDIRETEEAIRHKSAEVQEMQNDLDRETTSLQELEAQKQDAQDRLEEMDQQKHKLEDMLNEVRMKCQEESQMISTLQSQIHSQESDLQCQEEELSRAKADLGRLQQEENQLEQSLAAGKIQLETIIKSLKATQDEINQARSKLSQIQDSQQEVSKSIEQYNSTLNGTHGGSMTNLADMSEGFSDRENGGFPAMEDPFKVKPSVFNSQPQELHTDPFHSEDPFKTDPFKGDPFQNDPFAKQPSTSTDPFGGDPFKETDPFKASSEDFFKKTTKMDPFSTPDPFSKSATLPSKIFVVTVLFLDLFGTLDPFGSSSFSSSSNSSTGFADFSHMSKPRDPFEGRLGNEAQQLEWAKRESERAERERLKRLRQQEQEDLELAIALSKAEMSNA</sequence>
<feature type="region of interest" description="Disordered" evidence="13">
    <location>
        <begin position="351"/>
        <end position="378"/>
    </location>
</feature>
<feature type="domain" description="EH" evidence="14">
    <location>
        <begin position="15"/>
        <end position="104"/>
    </location>
</feature>
<evidence type="ECO:0000313" key="16">
    <source>
        <dbReference type="Ensembl" id="ENSSPAP00000014353.1"/>
    </source>
</evidence>
<dbReference type="InterPro" id="IPR018247">
    <property type="entry name" value="EF_Hand_1_Ca_BS"/>
</dbReference>
<feature type="region of interest" description="Disordered" evidence="13">
    <location>
        <begin position="726"/>
        <end position="770"/>
    </location>
</feature>
<dbReference type="SMART" id="SM00726">
    <property type="entry name" value="UIM"/>
    <property type="match status" value="2"/>
</dbReference>
<evidence type="ECO:0000259" key="14">
    <source>
        <dbReference type="PROSITE" id="PS50031"/>
    </source>
</evidence>
<feature type="domain" description="EH" evidence="14">
    <location>
        <begin position="273"/>
        <end position="363"/>
    </location>
</feature>
<keyword evidence="4" id="KW-0254">Endocytosis</keyword>
<evidence type="ECO:0000256" key="12">
    <source>
        <dbReference type="SAM" id="Coils"/>
    </source>
</evidence>
<evidence type="ECO:0000256" key="11">
    <source>
        <dbReference type="ARBA" id="ARBA00037878"/>
    </source>
</evidence>
<feature type="compositionally biased region" description="Basic and acidic residues" evidence="13">
    <location>
        <begin position="752"/>
        <end position="770"/>
    </location>
</feature>
<dbReference type="AlphaFoldDB" id="A0A3B4ZZG9"/>
<dbReference type="STRING" id="144197.ENSSPAP00000014353"/>
<feature type="region of interest" description="Disordered" evidence="13">
    <location>
        <begin position="207"/>
        <end position="257"/>
    </location>
</feature>
<feature type="compositionally biased region" description="Polar residues" evidence="13">
    <location>
        <begin position="235"/>
        <end position="254"/>
    </location>
</feature>
<organism evidence="16">
    <name type="scientific">Stegastes partitus</name>
    <name type="common">bicolor damselfish</name>
    <dbReference type="NCBI Taxonomy" id="144197"/>
    <lineage>
        <taxon>Eukaryota</taxon>
        <taxon>Metazoa</taxon>
        <taxon>Chordata</taxon>
        <taxon>Craniata</taxon>
        <taxon>Vertebrata</taxon>
        <taxon>Euteleostomi</taxon>
        <taxon>Actinopterygii</taxon>
        <taxon>Neopterygii</taxon>
        <taxon>Teleostei</taxon>
        <taxon>Neoteleostei</taxon>
        <taxon>Acanthomorphata</taxon>
        <taxon>Ovalentaria</taxon>
        <taxon>Pomacentridae</taxon>
        <taxon>Stegastes</taxon>
    </lineage>
</organism>
<dbReference type="GeneTree" id="ENSGT00940000155438"/>
<dbReference type="PROSITE" id="PS50031">
    <property type="entry name" value="EH"/>
    <property type="match status" value="3"/>
</dbReference>
<evidence type="ECO:0000256" key="8">
    <source>
        <dbReference type="ARBA" id="ARBA00022990"/>
    </source>
</evidence>
<dbReference type="InterPro" id="IPR003903">
    <property type="entry name" value="UIM_dom"/>
</dbReference>
<dbReference type="GO" id="GO:0045296">
    <property type="term" value="F:cadherin binding"/>
    <property type="evidence" value="ECO:0007669"/>
    <property type="project" value="TreeGrafter"/>
</dbReference>
<protein>
    <submittedName>
        <fullName evidence="16">Epidermal growth factor receptor pathway substrate 15 like 1</fullName>
    </submittedName>
</protein>
<gene>
    <name evidence="16" type="primary">EPS15L1</name>
</gene>
<evidence type="ECO:0000256" key="7">
    <source>
        <dbReference type="ARBA" id="ARBA00022837"/>
    </source>
</evidence>
<dbReference type="GO" id="GO:0005509">
    <property type="term" value="F:calcium ion binding"/>
    <property type="evidence" value="ECO:0007669"/>
    <property type="project" value="InterPro"/>
</dbReference>
<keyword evidence="9" id="KW-0472">Membrane</keyword>
<accession>A0A3B4ZZG9</accession>
<keyword evidence="8" id="KW-0007">Acetylation</keyword>
<feature type="region of interest" description="Disordered" evidence="13">
    <location>
        <begin position="566"/>
        <end position="663"/>
    </location>
</feature>
<dbReference type="GO" id="GO:0016197">
    <property type="term" value="P:endosomal transport"/>
    <property type="evidence" value="ECO:0007669"/>
    <property type="project" value="TreeGrafter"/>
</dbReference>
<dbReference type="Ensembl" id="ENSSPAT00000014595.1">
    <property type="protein sequence ID" value="ENSSPAP00000014353.1"/>
    <property type="gene ID" value="ENSSPAG00000010820.1"/>
</dbReference>
<dbReference type="SUPFAM" id="SSF90257">
    <property type="entry name" value="Myosin rod fragments"/>
    <property type="match status" value="1"/>
</dbReference>
<dbReference type="SMART" id="SM00054">
    <property type="entry name" value="EFh"/>
    <property type="match status" value="4"/>
</dbReference>
<keyword evidence="2" id="KW-1003">Cell membrane</keyword>
<feature type="compositionally biased region" description="Polar residues" evidence="13">
    <location>
        <begin position="566"/>
        <end position="578"/>
    </location>
</feature>
<evidence type="ECO:0000256" key="3">
    <source>
        <dbReference type="ARBA" id="ARBA00022553"/>
    </source>
</evidence>
<evidence type="ECO:0000256" key="5">
    <source>
        <dbReference type="ARBA" id="ARBA00022723"/>
    </source>
</evidence>
<keyword evidence="10" id="KW-0168">Coated pit</keyword>
<dbReference type="InterPro" id="IPR011992">
    <property type="entry name" value="EF-hand-dom_pair"/>
</dbReference>
<dbReference type="GO" id="GO:0006897">
    <property type="term" value="P:endocytosis"/>
    <property type="evidence" value="ECO:0007669"/>
    <property type="project" value="UniProtKB-KW"/>
</dbReference>
<dbReference type="InterPro" id="IPR002048">
    <property type="entry name" value="EF_hand_dom"/>
</dbReference>
<keyword evidence="6" id="KW-0677">Repeat</keyword>
<feature type="coiled-coil region" evidence="12">
    <location>
        <begin position="384"/>
        <end position="551"/>
    </location>
</feature>
<feature type="compositionally biased region" description="Low complexity" evidence="13">
    <location>
        <begin position="365"/>
        <end position="376"/>
    </location>
</feature>
<dbReference type="PANTHER" id="PTHR11216">
    <property type="entry name" value="EH DOMAIN"/>
    <property type="match status" value="1"/>
</dbReference>